<dbReference type="EMBL" id="ABJB010685472">
    <property type="status" value="NOT_ANNOTATED_CDS"/>
    <property type="molecule type" value="Genomic_DNA"/>
</dbReference>
<dbReference type="PaxDb" id="6945-B7Q6B4"/>
<organism>
    <name type="scientific">Ixodes scapularis</name>
    <name type="common">Black-legged tick</name>
    <name type="synonym">Deer tick</name>
    <dbReference type="NCBI Taxonomy" id="6945"/>
    <lineage>
        <taxon>Eukaryota</taxon>
        <taxon>Metazoa</taxon>
        <taxon>Ecdysozoa</taxon>
        <taxon>Arthropoda</taxon>
        <taxon>Chelicerata</taxon>
        <taxon>Arachnida</taxon>
        <taxon>Acari</taxon>
        <taxon>Parasitiformes</taxon>
        <taxon>Ixodida</taxon>
        <taxon>Ixodoidea</taxon>
        <taxon>Ixodidae</taxon>
        <taxon>Ixodinae</taxon>
        <taxon>Ixodes</taxon>
    </lineage>
</organism>
<dbReference type="AlphaFoldDB" id="B7Q6B4"/>
<keyword evidence="3" id="KW-1185">Reference proteome</keyword>
<evidence type="ECO:0000313" key="3">
    <source>
        <dbReference type="Proteomes" id="UP000001555"/>
    </source>
</evidence>
<dbReference type="Proteomes" id="UP000001555">
    <property type="component" value="Unassembled WGS sequence"/>
</dbReference>
<name>B7Q6B4_IXOSC</name>
<evidence type="ECO:0000313" key="1">
    <source>
        <dbReference type="EMBL" id="EEC14386.1"/>
    </source>
</evidence>
<protein>
    <recommendedName>
        <fullName evidence="4">Reverse transcriptase</fullName>
    </recommendedName>
</protein>
<sequence>MAPMAYVRAFLSNQAMRVRVPGVMRGLRSVTRGVQQGGVLSPVLISVTVTSLPAAGAVGSIPAFPIDMAVNADYVALREMAWSCRWRKMVRKLQWSLDNIVRRLYRLGLAMLPKKPQTLFKAPRLEDKSTSWGTAVKVEVQVTREKTKVLRSLEGTTWGTLQEMLLQMRQCLIVSHPT</sequence>
<dbReference type="EMBL" id="DS866414">
    <property type="protein sequence ID" value="EEC14386.1"/>
    <property type="molecule type" value="Genomic_DNA"/>
</dbReference>
<dbReference type="VEuPathDB" id="VectorBase:ISCW011210"/>
<dbReference type="EnsemblMetazoa" id="ISCW011210-RA">
    <property type="protein sequence ID" value="ISCW011210-PA"/>
    <property type="gene ID" value="ISCW011210"/>
</dbReference>
<evidence type="ECO:0008006" key="4">
    <source>
        <dbReference type="Google" id="ProtNLM"/>
    </source>
</evidence>
<proteinExistence type="predicted"/>
<dbReference type="InParanoid" id="B7Q6B4"/>
<evidence type="ECO:0000313" key="2">
    <source>
        <dbReference type="EnsemblMetazoa" id="ISCW011210-PA"/>
    </source>
</evidence>
<reference evidence="2" key="2">
    <citation type="submission" date="2020-05" db="UniProtKB">
        <authorList>
            <consortium name="EnsemblMetazoa"/>
        </authorList>
    </citation>
    <scope>IDENTIFICATION</scope>
    <source>
        <strain evidence="2">wikel</strain>
    </source>
</reference>
<dbReference type="VEuPathDB" id="VectorBase:ISCI011210"/>
<dbReference type="HOGENOM" id="CLU_1512282_0_0_1"/>
<accession>B7Q6B4</accession>
<reference evidence="1 3" key="1">
    <citation type="submission" date="2008-03" db="EMBL/GenBank/DDBJ databases">
        <title>Annotation of Ixodes scapularis.</title>
        <authorList>
            <consortium name="Ixodes scapularis Genome Project Consortium"/>
            <person name="Caler E."/>
            <person name="Hannick L.I."/>
            <person name="Bidwell S."/>
            <person name="Joardar V."/>
            <person name="Thiagarajan M."/>
            <person name="Amedeo P."/>
            <person name="Galinsky K.J."/>
            <person name="Schobel S."/>
            <person name="Inman J."/>
            <person name="Hostetler J."/>
            <person name="Miller J."/>
            <person name="Hammond M."/>
            <person name="Megy K."/>
            <person name="Lawson D."/>
            <person name="Kodira C."/>
            <person name="Sutton G."/>
            <person name="Meyer J."/>
            <person name="Hill C.A."/>
            <person name="Birren B."/>
            <person name="Nene V."/>
            <person name="Collins F."/>
            <person name="Alarcon-Chaidez F."/>
            <person name="Wikel S."/>
            <person name="Strausberg R."/>
        </authorList>
    </citation>
    <scope>NUCLEOTIDE SEQUENCE [LARGE SCALE GENOMIC DNA]</scope>
    <source>
        <strain evidence="3">Wikel</strain>
        <strain evidence="1">Wikel colony</strain>
    </source>
</reference>
<gene>
    <name evidence="1" type="ORF">IscW_ISCW011210</name>
</gene>